<dbReference type="Pfam" id="PF08668">
    <property type="entry name" value="HDOD"/>
    <property type="match status" value="1"/>
</dbReference>
<feature type="domain" description="HDOD" evidence="1">
    <location>
        <begin position="100"/>
        <end position="306"/>
    </location>
</feature>
<organism evidence="2 3">
    <name type="scientific">Shewanella colwelliana</name>
    <name type="common">Alteromonas colwelliana</name>
    <dbReference type="NCBI Taxonomy" id="23"/>
    <lineage>
        <taxon>Bacteria</taxon>
        <taxon>Pseudomonadati</taxon>
        <taxon>Pseudomonadota</taxon>
        <taxon>Gammaproteobacteria</taxon>
        <taxon>Alteromonadales</taxon>
        <taxon>Shewanellaceae</taxon>
        <taxon>Shewanella</taxon>
    </lineage>
</organism>
<name>A0A1E5IWQ7_SHECO</name>
<keyword evidence="2" id="KW-0418">Kinase</keyword>
<dbReference type="InterPro" id="IPR013976">
    <property type="entry name" value="HDOD"/>
</dbReference>
<evidence type="ECO:0000313" key="3">
    <source>
        <dbReference type="Proteomes" id="UP000095230"/>
    </source>
</evidence>
<sequence>MSKSVAGGVRPGVIIDIEHRLLKQLIVGKQKVAASMFDELDRELEGDANKLDIERDAVLERLTKQIQAKQVFEAVSAQLITTVKTTLDNQLASPELLLKHSGINETQMLMLEVLHQKNIDLNRLRLLITDLPWLCRDLTNMVNSPTFRHKRQQRSDIKVTDIKLVLNFIGVENLRMLIPYYCLRNWLPTGHANLLWTTRKLWRYAMITGIAAKALAQLNEQDIALSYSCALLYQLGASVVLKNGAKVYESIWGNWLREASASRDKELYDAVLATEFPAEDVYQLVLLHSHQLNWQLLSLLNFGESELTTVQTELGNHLSYSELSTYGAIVARASCFAKVMMLEDMRMIDAKEKRLMYDYYELSEQEVIRLKGQNYRKLDLI</sequence>
<evidence type="ECO:0000313" key="2">
    <source>
        <dbReference type="EMBL" id="OEG74955.1"/>
    </source>
</evidence>
<dbReference type="STRING" id="23.BEL05_12335"/>
<protein>
    <submittedName>
        <fullName evidence="2">Histidine kinase</fullName>
    </submittedName>
</protein>
<keyword evidence="2" id="KW-0808">Transferase</keyword>
<dbReference type="EMBL" id="MCBT01000013">
    <property type="protein sequence ID" value="OEG74955.1"/>
    <property type="molecule type" value="Genomic_DNA"/>
</dbReference>
<comment type="caution">
    <text evidence="2">The sequence shown here is derived from an EMBL/GenBank/DDBJ whole genome shotgun (WGS) entry which is preliminary data.</text>
</comment>
<dbReference type="GO" id="GO:0016301">
    <property type="term" value="F:kinase activity"/>
    <property type="evidence" value="ECO:0007669"/>
    <property type="project" value="UniProtKB-KW"/>
</dbReference>
<dbReference type="SUPFAM" id="SSF109604">
    <property type="entry name" value="HD-domain/PDEase-like"/>
    <property type="match status" value="1"/>
</dbReference>
<dbReference type="RefSeq" id="WP_069670500.1">
    <property type="nucleotide sequence ID" value="NZ_JBHOHD010000016.1"/>
</dbReference>
<dbReference type="PROSITE" id="PS51833">
    <property type="entry name" value="HDOD"/>
    <property type="match status" value="1"/>
</dbReference>
<dbReference type="OrthoDB" id="6233174at2"/>
<evidence type="ECO:0000259" key="1">
    <source>
        <dbReference type="PROSITE" id="PS51833"/>
    </source>
</evidence>
<reference evidence="2 3" key="1">
    <citation type="submission" date="2016-07" db="EMBL/GenBank/DDBJ databases">
        <title>Whole-genome of two Shewanella species isolated from a digestive organ of sea cucumber Apostichopus japonicus Selenka 1867.</title>
        <authorList>
            <person name="Hong H.-H."/>
            <person name="Choi H."/>
            <person name="Cheon S."/>
            <person name="Oh J.-S."/>
            <person name="Lee H.-G."/>
            <person name="Park C."/>
        </authorList>
    </citation>
    <scope>NUCLEOTIDE SEQUENCE [LARGE SCALE GENOMIC DNA]</scope>
    <source>
        <strain evidence="2 3">CSB03KR</strain>
    </source>
</reference>
<dbReference type="Gene3D" id="1.10.3210.10">
    <property type="entry name" value="Hypothetical protein af1432"/>
    <property type="match status" value="1"/>
</dbReference>
<gene>
    <name evidence="2" type="ORF">BEL05_12335</name>
</gene>
<dbReference type="AlphaFoldDB" id="A0A1E5IWQ7"/>
<dbReference type="Proteomes" id="UP000095230">
    <property type="component" value="Unassembled WGS sequence"/>
</dbReference>
<proteinExistence type="predicted"/>
<accession>A0A1E5IWQ7</accession>